<sequence length="371" mass="40927">MAENPELDMQSRVGTIIGLSVGFAILSTIIVSCRIYTRVILKSIGIDDAAIIATQILAVGLSIVTCIEAHYGLGRHSWVLTQDEVIHQLKSLFGAIQLYIWSLCIVKIALLLQYRRVFNGVIIRRVSFALILFASIWNVIQSVLMSFACIPASVFIPSLTHSCLDSLTIWYIAAALNITTDFCVFILPLHAIKSLQLPFKQKLMLSAVLGLGFFTCIISIARVFTLSKVVHTNDPSWAGMDAAIWSVVEVHSAILCSSLPTLRPLIRRLMPSLLSSHRPSQYGCIRTASKSAYVMQRTFPSSSVEGLRDSDTLSKSEFAKSKTCITKCSTGGMEGLDDDDLELKETDGRVLSPGIMVKRETVVQKEIRLEK</sequence>
<keyword evidence="4 6" id="KW-0472">Membrane</keyword>
<organism evidence="8 9">
    <name type="scientific">Hyaloscypha variabilis (strain UAMH 11265 / GT02V1 / F)</name>
    <name type="common">Meliniomyces variabilis</name>
    <dbReference type="NCBI Taxonomy" id="1149755"/>
    <lineage>
        <taxon>Eukaryota</taxon>
        <taxon>Fungi</taxon>
        <taxon>Dikarya</taxon>
        <taxon>Ascomycota</taxon>
        <taxon>Pezizomycotina</taxon>
        <taxon>Leotiomycetes</taxon>
        <taxon>Helotiales</taxon>
        <taxon>Hyaloscyphaceae</taxon>
        <taxon>Hyaloscypha</taxon>
        <taxon>Hyaloscypha variabilis</taxon>
    </lineage>
</organism>
<evidence type="ECO:0000256" key="4">
    <source>
        <dbReference type="ARBA" id="ARBA00023136"/>
    </source>
</evidence>
<proteinExistence type="inferred from homology"/>
<dbReference type="Proteomes" id="UP000235786">
    <property type="component" value="Unassembled WGS sequence"/>
</dbReference>
<feature type="transmembrane region" description="Helical" evidence="6">
    <location>
        <begin position="49"/>
        <end position="71"/>
    </location>
</feature>
<gene>
    <name evidence="8" type="ORF">L207DRAFT_570524</name>
</gene>
<feature type="transmembrane region" description="Helical" evidence="6">
    <location>
        <begin position="91"/>
        <end position="114"/>
    </location>
</feature>
<evidence type="ECO:0000256" key="3">
    <source>
        <dbReference type="ARBA" id="ARBA00022989"/>
    </source>
</evidence>
<dbReference type="PANTHER" id="PTHR33048:SF47">
    <property type="entry name" value="INTEGRAL MEMBRANE PROTEIN-RELATED"/>
    <property type="match status" value="1"/>
</dbReference>
<evidence type="ECO:0000313" key="9">
    <source>
        <dbReference type="Proteomes" id="UP000235786"/>
    </source>
</evidence>
<keyword evidence="3 6" id="KW-1133">Transmembrane helix</keyword>
<dbReference type="STRING" id="1149755.A0A2J6R8S3"/>
<evidence type="ECO:0000259" key="7">
    <source>
        <dbReference type="Pfam" id="PF20684"/>
    </source>
</evidence>
<comment type="similarity">
    <text evidence="5">Belongs to the SAT4 family.</text>
</comment>
<protein>
    <recommendedName>
        <fullName evidence="7">Rhodopsin domain-containing protein</fullName>
    </recommendedName>
</protein>
<dbReference type="AlphaFoldDB" id="A0A2J6R8S3"/>
<feature type="transmembrane region" description="Helical" evidence="6">
    <location>
        <begin position="126"/>
        <end position="156"/>
    </location>
</feature>
<evidence type="ECO:0000256" key="5">
    <source>
        <dbReference type="ARBA" id="ARBA00038359"/>
    </source>
</evidence>
<feature type="transmembrane region" description="Helical" evidence="6">
    <location>
        <begin position="203"/>
        <end position="224"/>
    </location>
</feature>
<feature type="transmembrane region" description="Helical" evidence="6">
    <location>
        <begin position="16"/>
        <end position="37"/>
    </location>
</feature>
<dbReference type="EMBL" id="KZ613953">
    <property type="protein sequence ID" value="PMD34910.1"/>
    <property type="molecule type" value="Genomic_DNA"/>
</dbReference>
<reference evidence="8 9" key="1">
    <citation type="submission" date="2016-04" db="EMBL/GenBank/DDBJ databases">
        <title>A degradative enzymes factory behind the ericoid mycorrhizal symbiosis.</title>
        <authorList>
            <consortium name="DOE Joint Genome Institute"/>
            <person name="Martino E."/>
            <person name="Morin E."/>
            <person name="Grelet G."/>
            <person name="Kuo A."/>
            <person name="Kohler A."/>
            <person name="Daghino S."/>
            <person name="Barry K."/>
            <person name="Choi C."/>
            <person name="Cichocki N."/>
            <person name="Clum A."/>
            <person name="Copeland A."/>
            <person name="Hainaut M."/>
            <person name="Haridas S."/>
            <person name="Labutti K."/>
            <person name="Lindquist E."/>
            <person name="Lipzen A."/>
            <person name="Khouja H.-R."/>
            <person name="Murat C."/>
            <person name="Ohm R."/>
            <person name="Olson A."/>
            <person name="Spatafora J."/>
            <person name="Veneault-Fourrey C."/>
            <person name="Henrissat B."/>
            <person name="Grigoriev I."/>
            <person name="Martin F."/>
            <person name="Perotto S."/>
        </authorList>
    </citation>
    <scope>NUCLEOTIDE SEQUENCE [LARGE SCALE GENOMIC DNA]</scope>
    <source>
        <strain evidence="8 9">F</strain>
    </source>
</reference>
<evidence type="ECO:0000256" key="6">
    <source>
        <dbReference type="SAM" id="Phobius"/>
    </source>
</evidence>
<evidence type="ECO:0000256" key="2">
    <source>
        <dbReference type="ARBA" id="ARBA00022692"/>
    </source>
</evidence>
<name>A0A2J6R8S3_HYAVF</name>
<dbReference type="InterPro" id="IPR049326">
    <property type="entry name" value="Rhodopsin_dom_fungi"/>
</dbReference>
<evidence type="ECO:0000256" key="1">
    <source>
        <dbReference type="ARBA" id="ARBA00004141"/>
    </source>
</evidence>
<dbReference type="InterPro" id="IPR052337">
    <property type="entry name" value="SAT4-like"/>
</dbReference>
<accession>A0A2J6R8S3</accession>
<feature type="transmembrane region" description="Helical" evidence="6">
    <location>
        <begin position="168"/>
        <end position="191"/>
    </location>
</feature>
<comment type="subcellular location">
    <subcellularLocation>
        <location evidence="1">Membrane</location>
        <topology evidence="1">Multi-pass membrane protein</topology>
    </subcellularLocation>
</comment>
<keyword evidence="2 6" id="KW-0812">Transmembrane</keyword>
<keyword evidence="9" id="KW-1185">Reference proteome</keyword>
<evidence type="ECO:0000313" key="8">
    <source>
        <dbReference type="EMBL" id="PMD34910.1"/>
    </source>
</evidence>
<dbReference type="GO" id="GO:0016020">
    <property type="term" value="C:membrane"/>
    <property type="evidence" value="ECO:0007669"/>
    <property type="project" value="UniProtKB-SubCell"/>
</dbReference>
<dbReference type="Pfam" id="PF20684">
    <property type="entry name" value="Fung_rhodopsin"/>
    <property type="match status" value="1"/>
</dbReference>
<dbReference type="PANTHER" id="PTHR33048">
    <property type="entry name" value="PTH11-LIKE INTEGRAL MEMBRANE PROTEIN (AFU_ORTHOLOGUE AFUA_5G11245)"/>
    <property type="match status" value="1"/>
</dbReference>
<feature type="domain" description="Rhodopsin" evidence="7">
    <location>
        <begin position="34"/>
        <end position="268"/>
    </location>
</feature>
<dbReference type="OrthoDB" id="3648173at2759"/>